<dbReference type="RefSeq" id="XP_001227418.1">
    <property type="nucleotide sequence ID" value="XM_001227417.1"/>
</dbReference>
<evidence type="ECO:0000313" key="5">
    <source>
        <dbReference type="EMBL" id="EAQ85477.1"/>
    </source>
</evidence>
<dbReference type="Pfam" id="PF12796">
    <property type="entry name" value="Ank_2"/>
    <property type="match status" value="1"/>
</dbReference>
<dbReference type="PROSITE" id="PS50297">
    <property type="entry name" value="ANK_REP_REGION"/>
    <property type="match status" value="1"/>
</dbReference>
<dbReference type="Proteomes" id="UP000001056">
    <property type="component" value="Unassembled WGS sequence"/>
</dbReference>
<dbReference type="EMBL" id="CH408034">
    <property type="protein sequence ID" value="EAQ85477.1"/>
    <property type="molecule type" value="Genomic_DNA"/>
</dbReference>
<dbReference type="VEuPathDB" id="FungiDB:CHGG_09491"/>
<feature type="region of interest" description="Disordered" evidence="4">
    <location>
        <begin position="24"/>
        <end position="61"/>
    </location>
</feature>
<dbReference type="HOGENOM" id="CLU_618210_0_0_1"/>
<reference evidence="6" key="1">
    <citation type="journal article" date="2015" name="Genome Announc.">
        <title>Draft genome sequence of the cellulolytic fungus Chaetomium globosum.</title>
        <authorList>
            <person name="Cuomo C.A."/>
            <person name="Untereiner W.A."/>
            <person name="Ma L.-J."/>
            <person name="Grabherr M."/>
            <person name="Birren B.W."/>
        </authorList>
    </citation>
    <scope>NUCLEOTIDE SEQUENCE [LARGE SCALE GENOMIC DNA]</scope>
    <source>
        <strain evidence="6">ATCC 6205 / CBS 148.51 / DSM 1962 / NBRC 6347 / NRRL 1970</strain>
    </source>
</reference>
<dbReference type="InParanoid" id="Q2GRB3"/>
<name>Q2GRB3_CHAGB</name>
<dbReference type="InterPro" id="IPR036770">
    <property type="entry name" value="Ankyrin_rpt-contain_sf"/>
</dbReference>
<organism evidence="5 6">
    <name type="scientific">Chaetomium globosum (strain ATCC 6205 / CBS 148.51 / DSM 1962 / NBRC 6347 / NRRL 1970)</name>
    <name type="common">Soil fungus</name>
    <dbReference type="NCBI Taxonomy" id="306901"/>
    <lineage>
        <taxon>Eukaryota</taxon>
        <taxon>Fungi</taxon>
        <taxon>Dikarya</taxon>
        <taxon>Ascomycota</taxon>
        <taxon>Pezizomycotina</taxon>
        <taxon>Sordariomycetes</taxon>
        <taxon>Sordariomycetidae</taxon>
        <taxon>Sordariales</taxon>
        <taxon>Chaetomiaceae</taxon>
        <taxon>Chaetomium</taxon>
    </lineage>
</organism>
<dbReference type="GeneID" id="4395668"/>
<dbReference type="eggNOG" id="KOG4177">
    <property type="taxonomic scope" value="Eukaryota"/>
</dbReference>
<dbReference type="PROSITE" id="PS50088">
    <property type="entry name" value="ANK_REPEAT"/>
    <property type="match status" value="1"/>
</dbReference>
<sequence length="443" mass="46919">MVRVLVREGGADVDAVFEVAETGEREGKGSTRGMEGGLKGLRGKTRRSVSGESLRREKGPRHPVSALHLAYNNYACAQVLLECGANVGARDGYGRTPLYWAAEAGQADVVRLLIGAGADVNAASDDGVTPLSAVVASFENEQGSHGHTETLRLLLQGGAPSKSGSHSQDEGLWREKLAAFIMWHEMREGFSEDEGVVLGEKYLIDTVAPARKGVVIRAQILPGGVPPAVFVFGCPRPMDIDHTPDAAVVSAHALAGRHSMASSLRHAILLTGRASEPNDWLGPVEVATQTAQAAVSVSWSSPDVLLQAHPHATRRLPTGDLQNRPASVRLVRHFQVVLISDLRKSTGEPGPSSYNSLAEATNQGTPRDTPPPPWLSDGPIPVMSARGATYVGWTLANLRAVGLHAAEVHDSGRGEEGLMPDSYATHSRKGLEGQLAFVLGLVG</sequence>
<evidence type="ECO:0000313" key="6">
    <source>
        <dbReference type="Proteomes" id="UP000001056"/>
    </source>
</evidence>
<protein>
    <submittedName>
        <fullName evidence="5">Uncharacterized protein</fullName>
    </submittedName>
</protein>
<dbReference type="InterPro" id="IPR002110">
    <property type="entry name" value="Ankyrin_rpt"/>
</dbReference>
<feature type="compositionally biased region" description="Polar residues" evidence="4">
    <location>
        <begin position="352"/>
        <end position="366"/>
    </location>
</feature>
<proteinExistence type="predicted"/>
<keyword evidence="2 3" id="KW-0040">ANK repeat</keyword>
<evidence type="ECO:0000256" key="4">
    <source>
        <dbReference type="SAM" id="MobiDB-lite"/>
    </source>
</evidence>
<dbReference type="PANTHER" id="PTHR24173:SF74">
    <property type="entry name" value="ANKYRIN REPEAT DOMAIN-CONTAINING PROTEIN 16"/>
    <property type="match status" value="1"/>
</dbReference>
<dbReference type="SMART" id="SM00248">
    <property type="entry name" value="ANK"/>
    <property type="match status" value="3"/>
</dbReference>
<keyword evidence="6" id="KW-1185">Reference proteome</keyword>
<dbReference type="OrthoDB" id="4580177at2759"/>
<feature type="region of interest" description="Disordered" evidence="4">
    <location>
        <begin position="344"/>
        <end position="380"/>
    </location>
</feature>
<evidence type="ECO:0000256" key="3">
    <source>
        <dbReference type="PROSITE-ProRule" id="PRU00023"/>
    </source>
</evidence>
<feature type="repeat" description="ANK" evidence="3">
    <location>
        <begin position="93"/>
        <end position="125"/>
    </location>
</feature>
<keyword evidence="1" id="KW-0677">Repeat</keyword>
<evidence type="ECO:0000256" key="1">
    <source>
        <dbReference type="ARBA" id="ARBA00022737"/>
    </source>
</evidence>
<gene>
    <name evidence="5" type="ORF">CHGG_09491</name>
</gene>
<dbReference type="SUPFAM" id="SSF48403">
    <property type="entry name" value="Ankyrin repeat"/>
    <property type="match status" value="1"/>
</dbReference>
<dbReference type="Gene3D" id="1.25.40.20">
    <property type="entry name" value="Ankyrin repeat-containing domain"/>
    <property type="match status" value="1"/>
</dbReference>
<dbReference type="AlphaFoldDB" id="Q2GRB3"/>
<evidence type="ECO:0000256" key="2">
    <source>
        <dbReference type="ARBA" id="ARBA00023043"/>
    </source>
</evidence>
<dbReference type="PANTHER" id="PTHR24173">
    <property type="entry name" value="ANKYRIN REPEAT CONTAINING"/>
    <property type="match status" value="1"/>
</dbReference>
<accession>Q2GRB3</accession>